<dbReference type="GO" id="GO:0009611">
    <property type="term" value="P:response to wounding"/>
    <property type="evidence" value="ECO:0007669"/>
    <property type="project" value="InterPro"/>
</dbReference>
<organism evidence="1 2">
    <name type="scientific">Zizania palustris</name>
    <name type="common">Northern wild rice</name>
    <dbReference type="NCBI Taxonomy" id="103762"/>
    <lineage>
        <taxon>Eukaryota</taxon>
        <taxon>Viridiplantae</taxon>
        <taxon>Streptophyta</taxon>
        <taxon>Embryophyta</taxon>
        <taxon>Tracheophyta</taxon>
        <taxon>Spermatophyta</taxon>
        <taxon>Magnoliopsida</taxon>
        <taxon>Liliopsida</taxon>
        <taxon>Poales</taxon>
        <taxon>Poaceae</taxon>
        <taxon>BOP clade</taxon>
        <taxon>Oryzoideae</taxon>
        <taxon>Oryzeae</taxon>
        <taxon>Zizaniinae</taxon>
        <taxon>Zizania</taxon>
    </lineage>
</organism>
<reference evidence="1" key="1">
    <citation type="journal article" date="2021" name="bioRxiv">
        <title>Whole Genome Assembly and Annotation of Northern Wild Rice, Zizania palustris L., Supports a Whole Genome Duplication in the Zizania Genus.</title>
        <authorList>
            <person name="Haas M."/>
            <person name="Kono T."/>
            <person name="Macchietto M."/>
            <person name="Millas R."/>
            <person name="McGilp L."/>
            <person name="Shao M."/>
            <person name="Duquette J."/>
            <person name="Hirsch C.N."/>
            <person name="Kimball J."/>
        </authorList>
    </citation>
    <scope>NUCLEOTIDE SEQUENCE</scope>
    <source>
        <tissue evidence="1">Fresh leaf tissue</tissue>
    </source>
</reference>
<comment type="caution">
    <text evidence="1">The sequence shown here is derived from an EMBL/GenBank/DDBJ whole genome shotgun (WGS) entry which is preliminary data.</text>
</comment>
<evidence type="ECO:0000313" key="1">
    <source>
        <dbReference type="EMBL" id="KAG8085045.1"/>
    </source>
</evidence>
<dbReference type="OrthoDB" id="658623at2759"/>
<dbReference type="EMBL" id="JAAALK010000082">
    <property type="protein sequence ID" value="KAG8085045.1"/>
    <property type="molecule type" value="Genomic_DNA"/>
</dbReference>
<dbReference type="GO" id="GO:0004867">
    <property type="term" value="F:serine-type endopeptidase inhibitor activity"/>
    <property type="evidence" value="ECO:0007669"/>
    <property type="project" value="InterPro"/>
</dbReference>
<name>A0A8J6BI14_ZIZPA</name>
<dbReference type="Proteomes" id="UP000729402">
    <property type="component" value="Unassembled WGS sequence"/>
</dbReference>
<gene>
    <name evidence="1" type="ORF">GUJ93_ZPchr0010g9505</name>
</gene>
<dbReference type="PANTHER" id="PTHR33091:SF108">
    <property type="entry name" value="OS01G0615050 PROTEIN"/>
    <property type="match status" value="1"/>
</dbReference>
<dbReference type="InterPro" id="IPR000864">
    <property type="entry name" value="Prot_inh_pot1"/>
</dbReference>
<evidence type="ECO:0000313" key="2">
    <source>
        <dbReference type="Proteomes" id="UP000729402"/>
    </source>
</evidence>
<reference evidence="1" key="2">
    <citation type="submission" date="2021-02" db="EMBL/GenBank/DDBJ databases">
        <authorList>
            <person name="Kimball J.A."/>
            <person name="Haas M.W."/>
            <person name="Macchietto M."/>
            <person name="Kono T."/>
            <person name="Duquette J."/>
            <person name="Shao M."/>
        </authorList>
    </citation>
    <scope>NUCLEOTIDE SEQUENCE</scope>
    <source>
        <tissue evidence="1">Fresh leaf tissue</tissue>
    </source>
</reference>
<dbReference type="AlphaFoldDB" id="A0A8J6BI14"/>
<protein>
    <submittedName>
        <fullName evidence="1">Uncharacterized protein</fullName>
    </submittedName>
</protein>
<dbReference type="PANTHER" id="PTHR33091">
    <property type="entry name" value="PROTEIN, PUTATIVE, EXPRESSED-RELATED"/>
    <property type="match status" value="1"/>
</dbReference>
<accession>A0A8J6BI14</accession>
<sequence>MSSSDSKSCGDLKTEWPELVGQTIEAATKKINADRPDLKVEPLPVGTIILAVEVPDRVILWVDTVAEYYYFELLDCIFVSFVVNMSSSDSKSSDAAKTEWPELLCKTIKEAKETIKSERPDLEIDVVTVGTMVTQEFNEKRVRIWVDKVAEVPRIG</sequence>
<dbReference type="Pfam" id="PF00280">
    <property type="entry name" value="potato_inhibit"/>
    <property type="match status" value="2"/>
</dbReference>
<proteinExistence type="predicted"/>
<keyword evidence="2" id="KW-1185">Reference proteome</keyword>